<dbReference type="AlphaFoldDB" id="A0A2Z6N6W2"/>
<accession>A0A2Z6N6W2</accession>
<evidence type="ECO:0000313" key="2">
    <source>
        <dbReference type="Proteomes" id="UP000242715"/>
    </source>
</evidence>
<keyword evidence="2" id="KW-1185">Reference proteome</keyword>
<sequence>METFRRMEREATTYFSCFGRREKHKEYETFCFQMTERESRRKSLEGGKVYWVEGKTSDLTWQDLLEKSSLKEALSN</sequence>
<proteinExistence type="predicted"/>
<gene>
    <name evidence="1" type="ORF">TSUD_102690</name>
</gene>
<organism evidence="1 2">
    <name type="scientific">Trifolium subterraneum</name>
    <name type="common">Subterranean clover</name>
    <dbReference type="NCBI Taxonomy" id="3900"/>
    <lineage>
        <taxon>Eukaryota</taxon>
        <taxon>Viridiplantae</taxon>
        <taxon>Streptophyta</taxon>
        <taxon>Embryophyta</taxon>
        <taxon>Tracheophyta</taxon>
        <taxon>Spermatophyta</taxon>
        <taxon>Magnoliopsida</taxon>
        <taxon>eudicotyledons</taxon>
        <taxon>Gunneridae</taxon>
        <taxon>Pentapetalae</taxon>
        <taxon>rosids</taxon>
        <taxon>fabids</taxon>
        <taxon>Fabales</taxon>
        <taxon>Fabaceae</taxon>
        <taxon>Papilionoideae</taxon>
        <taxon>50 kb inversion clade</taxon>
        <taxon>NPAAA clade</taxon>
        <taxon>Hologalegina</taxon>
        <taxon>IRL clade</taxon>
        <taxon>Trifolieae</taxon>
        <taxon>Trifolium</taxon>
    </lineage>
</organism>
<dbReference type="EMBL" id="DF973687">
    <property type="protein sequence ID" value="GAU37753.1"/>
    <property type="molecule type" value="Genomic_DNA"/>
</dbReference>
<protein>
    <submittedName>
        <fullName evidence="1">Uncharacterized protein</fullName>
    </submittedName>
</protein>
<name>A0A2Z6N6W2_TRISU</name>
<dbReference type="Proteomes" id="UP000242715">
    <property type="component" value="Unassembled WGS sequence"/>
</dbReference>
<reference evidence="2" key="1">
    <citation type="journal article" date="2017" name="Front. Plant Sci.">
        <title>Climate Clever Clovers: New Paradigm to Reduce the Environmental Footprint of Ruminants by Breeding Low Methanogenic Forages Utilizing Haplotype Variation.</title>
        <authorList>
            <person name="Kaur P."/>
            <person name="Appels R."/>
            <person name="Bayer P.E."/>
            <person name="Keeble-Gagnere G."/>
            <person name="Wang J."/>
            <person name="Hirakawa H."/>
            <person name="Shirasawa K."/>
            <person name="Vercoe P."/>
            <person name="Stefanova K."/>
            <person name="Durmic Z."/>
            <person name="Nichols P."/>
            <person name="Revell C."/>
            <person name="Isobe S.N."/>
            <person name="Edwards D."/>
            <person name="Erskine W."/>
        </authorList>
    </citation>
    <scope>NUCLEOTIDE SEQUENCE [LARGE SCALE GENOMIC DNA]</scope>
    <source>
        <strain evidence="2">cv. Daliak</strain>
    </source>
</reference>
<evidence type="ECO:0000313" key="1">
    <source>
        <dbReference type="EMBL" id="GAU37753.1"/>
    </source>
</evidence>